<gene>
    <name evidence="1" type="ORF">A3A71_02830</name>
</gene>
<evidence type="ECO:0000313" key="2">
    <source>
        <dbReference type="Proteomes" id="UP000177481"/>
    </source>
</evidence>
<reference evidence="1 2" key="1">
    <citation type="journal article" date="2016" name="Nat. Commun.">
        <title>Thousands of microbial genomes shed light on interconnected biogeochemical processes in an aquifer system.</title>
        <authorList>
            <person name="Anantharaman K."/>
            <person name="Brown C.T."/>
            <person name="Hug L.A."/>
            <person name="Sharon I."/>
            <person name="Castelle C.J."/>
            <person name="Probst A.J."/>
            <person name="Thomas B.C."/>
            <person name="Singh A."/>
            <person name="Wilkins M.J."/>
            <person name="Karaoz U."/>
            <person name="Brodie E.L."/>
            <person name="Williams K.H."/>
            <person name="Hubbard S.S."/>
            <person name="Banfield J.F."/>
        </authorList>
    </citation>
    <scope>NUCLEOTIDE SEQUENCE [LARGE SCALE GENOMIC DNA]</scope>
</reference>
<protein>
    <submittedName>
        <fullName evidence="1">Uncharacterized protein</fullName>
    </submittedName>
</protein>
<proteinExistence type="predicted"/>
<accession>A0A1F5EC25</accession>
<evidence type="ECO:0000313" key="1">
    <source>
        <dbReference type="EMBL" id="OGD64957.1"/>
    </source>
</evidence>
<dbReference type="STRING" id="1797471.A3A71_02830"/>
<dbReference type="Proteomes" id="UP000177481">
    <property type="component" value="Unassembled WGS sequence"/>
</dbReference>
<dbReference type="EMBL" id="MEZX01000002">
    <property type="protein sequence ID" value="OGD64957.1"/>
    <property type="molecule type" value="Genomic_DNA"/>
</dbReference>
<dbReference type="Gene3D" id="3.40.50.2020">
    <property type="match status" value="1"/>
</dbReference>
<dbReference type="CDD" id="cd06223">
    <property type="entry name" value="PRTases_typeI"/>
    <property type="match status" value="1"/>
</dbReference>
<sequence length="223" mass="24620">MSISNPAPSATKYLSVDGNVANLIRERGYVISGGHFDIGGGFHSESWVYKDPMLADPQVLKELCRPMAFKLRSMEFEHEMERIDAFAGRANGGLVIASQLSVHARTRTECYFAEETHLGLKFRPSFSEALKGKRVVVAGVVITTGRTIREVADEVRRQGGEVVGAVAWFRRTLTGPGDLGNVPFVLTLNRDCLQTWAEQTCPLCEQGTPLSNEHGIHLPDRFC</sequence>
<name>A0A1F5EC25_9BACT</name>
<dbReference type="InterPro" id="IPR000836">
    <property type="entry name" value="PRTase_dom"/>
</dbReference>
<dbReference type="InterPro" id="IPR029057">
    <property type="entry name" value="PRTase-like"/>
</dbReference>
<organism evidence="1 2">
    <name type="scientific">Candidatus Berkelbacteria bacterium RIFCSPLOWO2_01_FULL_50_28</name>
    <dbReference type="NCBI Taxonomy" id="1797471"/>
    <lineage>
        <taxon>Bacteria</taxon>
        <taxon>Candidatus Berkelbacteria</taxon>
    </lineage>
</organism>
<comment type="caution">
    <text evidence="1">The sequence shown here is derived from an EMBL/GenBank/DDBJ whole genome shotgun (WGS) entry which is preliminary data.</text>
</comment>
<dbReference type="SUPFAM" id="SSF53271">
    <property type="entry name" value="PRTase-like"/>
    <property type="match status" value="1"/>
</dbReference>
<dbReference type="AlphaFoldDB" id="A0A1F5EC25"/>